<organism evidence="1 2">
    <name type="scientific">Entomoplasma freundtii</name>
    <dbReference type="NCBI Taxonomy" id="74700"/>
    <lineage>
        <taxon>Bacteria</taxon>
        <taxon>Bacillati</taxon>
        <taxon>Mycoplasmatota</taxon>
        <taxon>Mollicutes</taxon>
        <taxon>Entomoplasmatales</taxon>
        <taxon>Entomoplasmataceae</taxon>
        <taxon>Entomoplasma</taxon>
    </lineage>
</organism>
<dbReference type="EMBL" id="CP024962">
    <property type="protein sequence ID" value="ATZ16691.1"/>
    <property type="molecule type" value="Genomic_DNA"/>
</dbReference>
<accession>A0A2K8NVB7</accession>
<reference evidence="1 2" key="1">
    <citation type="submission" date="2017-11" db="EMBL/GenBank/DDBJ databases">
        <title>Genome sequence of Entomoplasma freundtii BARC 318 (ATCC 51999).</title>
        <authorList>
            <person name="Lo W.-S."/>
            <person name="Gasparich G.E."/>
            <person name="Kuo C.-H."/>
        </authorList>
    </citation>
    <scope>NUCLEOTIDE SEQUENCE [LARGE SCALE GENOMIC DNA]</scope>
    <source>
        <strain evidence="1 2">BARC 318</strain>
    </source>
</reference>
<dbReference type="PANTHER" id="PTHR46652">
    <property type="entry name" value="LEUCINE-RICH REPEAT AND IQ DOMAIN-CONTAINING PROTEIN 1-RELATED"/>
    <property type="match status" value="1"/>
</dbReference>
<dbReference type="SMART" id="SM00365">
    <property type="entry name" value="LRR_SD22"/>
    <property type="match status" value="4"/>
</dbReference>
<dbReference type="AlphaFoldDB" id="A0A2K8NVB7"/>
<dbReference type="Proteomes" id="UP000232222">
    <property type="component" value="Chromosome"/>
</dbReference>
<dbReference type="InterPro" id="IPR050836">
    <property type="entry name" value="SDS22/Internalin_LRR"/>
</dbReference>
<protein>
    <submittedName>
        <fullName evidence="1">Leucine Rich Repeat (LRR)-containing protein</fullName>
    </submittedName>
</protein>
<evidence type="ECO:0000313" key="1">
    <source>
        <dbReference type="EMBL" id="ATZ16691.1"/>
    </source>
</evidence>
<keyword evidence="2" id="KW-1185">Reference proteome</keyword>
<dbReference type="RefSeq" id="WP_100609770.1">
    <property type="nucleotide sequence ID" value="NZ_CP024962.1"/>
</dbReference>
<dbReference type="Pfam" id="PF12799">
    <property type="entry name" value="LRR_4"/>
    <property type="match status" value="1"/>
</dbReference>
<dbReference type="InterPro" id="IPR025875">
    <property type="entry name" value="Leu-rich_rpt_4"/>
</dbReference>
<dbReference type="SMART" id="SM00369">
    <property type="entry name" value="LRR_TYP"/>
    <property type="match status" value="4"/>
</dbReference>
<sequence>MIKLLSILSLMVLPSTSLTTIAATKPIIKIDQAFSDEESSRNEIAIIQSLNNEENKGAKRYLKGIFDDANLVLKISQELKNIIHEDSQGAFIYDNDTLEVKSLNLASGKISSFKGLSIFPNLKMLSIKFNGVAVNLSDLTTISDQLKYLEVNGSQINDIDFIKQFTSLDTLNLIADDISDISALAELTNLVRLNLDNNNLLEISALMALENLESLDLAFNDIHDISALSRMSKLMSLGLTSNNFSGLLPLANLLELRGLYLAVNNISDLTPLANLVNLEILSLEDNKISDLKPLENLQNLGSLFLRYNSIPNTEEAWAPIHDLPNYSPDWDNETVRSSQR</sequence>
<dbReference type="KEGG" id="efr:EFREU_v1c06710"/>
<dbReference type="Gene3D" id="3.80.10.10">
    <property type="entry name" value="Ribonuclease Inhibitor"/>
    <property type="match status" value="1"/>
</dbReference>
<dbReference type="InterPro" id="IPR032675">
    <property type="entry name" value="LRR_dom_sf"/>
</dbReference>
<gene>
    <name evidence="1" type="ORF">EFREU_v1c06710</name>
</gene>
<name>A0A2K8NVB7_9MOLU</name>
<dbReference type="PROSITE" id="PS51450">
    <property type="entry name" value="LRR"/>
    <property type="match status" value="4"/>
</dbReference>
<evidence type="ECO:0000313" key="2">
    <source>
        <dbReference type="Proteomes" id="UP000232222"/>
    </source>
</evidence>
<dbReference type="PANTHER" id="PTHR46652:SF3">
    <property type="entry name" value="LEUCINE-RICH REPEAT-CONTAINING PROTEIN 9"/>
    <property type="match status" value="1"/>
</dbReference>
<dbReference type="InterPro" id="IPR003591">
    <property type="entry name" value="Leu-rich_rpt_typical-subtyp"/>
</dbReference>
<dbReference type="InterPro" id="IPR001611">
    <property type="entry name" value="Leu-rich_rpt"/>
</dbReference>
<proteinExistence type="predicted"/>
<dbReference type="SUPFAM" id="SSF52058">
    <property type="entry name" value="L domain-like"/>
    <property type="match status" value="1"/>
</dbReference>